<feature type="transmembrane region" description="Helical" evidence="1">
    <location>
        <begin position="988"/>
        <end position="1009"/>
    </location>
</feature>
<keyword evidence="3" id="KW-1185">Reference proteome</keyword>
<dbReference type="Gene3D" id="3.30.70.1430">
    <property type="entry name" value="Multidrug efflux transporter AcrB pore domain"/>
    <property type="match status" value="2"/>
</dbReference>
<dbReference type="AlphaFoldDB" id="A0A1B7LWR8"/>
<dbReference type="PANTHER" id="PTHR32063">
    <property type="match status" value="1"/>
</dbReference>
<dbReference type="Gene3D" id="1.20.1640.10">
    <property type="entry name" value="Multidrug efflux transporter AcrB transmembrane domain"/>
    <property type="match status" value="2"/>
</dbReference>
<dbReference type="GO" id="GO:0005886">
    <property type="term" value="C:plasma membrane"/>
    <property type="evidence" value="ECO:0007669"/>
    <property type="project" value="TreeGrafter"/>
</dbReference>
<evidence type="ECO:0000313" key="3">
    <source>
        <dbReference type="Proteomes" id="UP000078292"/>
    </source>
</evidence>
<reference evidence="2 3" key="1">
    <citation type="submission" date="2016-04" db="EMBL/GenBank/DDBJ databases">
        <title>First whole genome shotgun sequence of the bacterium Enteractinococcus sp. strain UASWS1574.</title>
        <authorList>
            <person name="Crovadore J."/>
            <person name="Chablais R."/>
            <person name="Lefort F."/>
        </authorList>
    </citation>
    <scope>NUCLEOTIDE SEQUENCE [LARGE SCALE GENOMIC DNA]</scope>
    <source>
        <strain evidence="2 3">UASWS1574</strain>
    </source>
</reference>
<comment type="caution">
    <text evidence="2">The sequence shown here is derived from an EMBL/GenBank/DDBJ whole genome shotgun (WGS) entry which is preliminary data.</text>
</comment>
<feature type="transmembrane region" description="Helical" evidence="1">
    <location>
        <begin position="12"/>
        <end position="33"/>
    </location>
</feature>
<sequence length="1038" mass="110520">MDWLVKLSMKNRAFIALVTIVIMVLGLISLNMLRRELIPPVELPTVAVTATNPGASSEQMAQQVAEPIERQLTAVDNVTSTSSNSSSNFSMIMLEMEYGSDIFRAASQTDTILNTLEEQLPDGTTTRTLTGGSASIPAMVVSMSSELSPGELNQRFDQSARSDLENISGIAQVQLFGVEEEIVRIDPDDDALTEHGLDRAAIVDGLEDAGVVLPGGNITDDGETLDISIGKAFDDVDDLAATLLAVEDEQPVQLSEVADIERTQAEAETISRTNGNDSITLLVLPSHGANFIELSEAAHAVMDQAAVQMGSGTEFTIVFDQAEFIEDAIAGLAHEGMWGLMLAVLVIFVFLLSIRPTIITGITIPLSVLFAFVGLLATGTTMNMMSLAGLMITIGRMVDDSIVVIENIMRHLRQAPPGETKGKTITRATAEVSAAVISSTVVTVMVFVPILLVEGLAGELFRPFALTVVLAMIGSTLIALTIVPVLAYWFMRNQRIRGADAHQMPGTDIRVTANWLSRLYRPIIAWTIKSRATRWITALGALVVFAGSLALVPALKVNLLGDTGMNMHTVTYKAPQGSSLQRTSELAQGLEDELAQIEQVETVQTDIGGQSMMGGAGPNQASLTLITYPAADQAEVETNIQTTLETYFQDNPDIGEFQMEAGGALMGSDTVDVRLDALDDDDLAEASETLSAAFEELDDVARVESDYAAAQPSLEIVPLEDEIAQYGMTVPEAMGLIASHTTDFPVAQVTIDDAELNVHMESAATVETVEDIENLDLFGIPLTDIAEVNRVNIAPSVATIDAVRTVTISVTPASTDNVGATTAALTQAIDDAELPEGVQTELAGVAEEIDTTFQQLALAMAAAILLIYVVLVWQLKSLVQPLILLVAIPFGATGMILALLVTDTPLGATTLVGMLMLIGIVVTNSIVLMDLINQYRRRDANLDQAIIAGAQNRVRPIIMTAAATIGAMIPPALGLAGQSSFVSAPMSIAVIGGLIASTLITLVIVPVLYRMTEGTAETLAKRQAKREQEALEIHSAQS</sequence>
<evidence type="ECO:0008006" key="4">
    <source>
        <dbReference type="Google" id="ProtNLM"/>
    </source>
</evidence>
<name>A0A1B7LWR8_9MICC</name>
<proteinExistence type="predicted"/>
<dbReference type="GO" id="GO:0042910">
    <property type="term" value="F:xenobiotic transmembrane transporter activity"/>
    <property type="evidence" value="ECO:0007669"/>
    <property type="project" value="TreeGrafter"/>
</dbReference>
<feature type="transmembrane region" description="Helical" evidence="1">
    <location>
        <begin position="336"/>
        <end position="352"/>
    </location>
</feature>
<feature type="transmembrane region" description="Helical" evidence="1">
    <location>
        <begin position="535"/>
        <end position="555"/>
    </location>
</feature>
<organism evidence="2 3">
    <name type="scientific">Enteractinococcus helveticum</name>
    <dbReference type="NCBI Taxonomy" id="1837282"/>
    <lineage>
        <taxon>Bacteria</taxon>
        <taxon>Bacillati</taxon>
        <taxon>Actinomycetota</taxon>
        <taxon>Actinomycetes</taxon>
        <taxon>Micrococcales</taxon>
        <taxon>Micrococcaceae</taxon>
    </lineage>
</organism>
<evidence type="ECO:0000313" key="2">
    <source>
        <dbReference type="EMBL" id="OAV59497.1"/>
    </source>
</evidence>
<dbReference type="InterPro" id="IPR027463">
    <property type="entry name" value="AcrB_DN_DC_subdom"/>
</dbReference>
<dbReference type="SUPFAM" id="SSF82693">
    <property type="entry name" value="Multidrug efflux transporter AcrB pore domain, PN1, PN2, PC1 and PC2 subdomains"/>
    <property type="match status" value="3"/>
</dbReference>
<accession>A0A1B7LWR8</accession>
<feature type="transmembrane region" description="Helical" evidence="1">
    <location>
        <begin position="882"/>
        <end position="901"/>
    </location>
</feature>
<dbReference type="EMBL" id="LXEY01000022">
    <property type="protein sequence ID" value="OAV59497.1"/>
    <property type="molecule type" value="Genomic_DNA"/>
</dbReference>
<dbReference type="Gene3D" id="3.30.2090.10">
    <property type="entry name" value="Multidrug efflux transporter AcrB TolC docking domain, DN and DC subdomains"/>
    <property type="match status" value="2"/>
</dbReference>
<keyword evidence="1" id="KW-0812">Transmembrane</keyword>
<feature type="transmembrane region" description="Helical" evidence="1">
    <location>
        <begin position="957"/>
        <end position="976"/>
    </location>
</feature>
<dbReference type="STRING" id="1837282.A6F49_16805"/>
<dbReference type="PRINTS" id="PR00702">
    <property type="entry name" value="ACRIFLAVINRP"/>
</dbReference>
<evidence type="ECO:0000256" key="1">
    <source>
        <dbReference type="SAM" id="Phobius"/>
    </source>
</evidence>
<gene>
    <name evidence="2" type="ORF">A6F49_16805</name>
</gene>
<protein>
    <recommendedName>
        <fullName evidence="4">Hydrogenase expression protein</fullName>
    </recommendedName>
</protein>
<keyword evidence="1" id="KW-1133">Transmembrane helix</keyword>
<feature type="transmembrane region" description="Helical" evidence="1">
    <location>
        <begin position="856"/>
        <end position="875"/>
    </location>
</feature>
<dbReference type="Gene3D" id="3.30.70.1440">
    <property type="entry name" value="Multidrug efflux transporter AcrB pore domain"/>
    <property type="match status" value="1"/>
</dbReference>
<dbReference type="Gene3D" id="3.30.70.1320">
    <property type="entry name" value="Multidrug efflux transporter AcrB pore domain like"/>
    <property type="match status" value="1"/>
</dbReference>
<dbReference type="Proteomes" id="UP000078292">
    <property type="component" value="Unassembled WGS sequence"/>
</dbReference>
<feature type="transmembrane region" description="Helical" evidence="1">
    <location>
        <begin position="907"/>
        <end position="928"/>
    </location>
</feature>
<dbReference type="PANTHER" id="PTHR32063:SF0">
    <property type="entry name" value="SWARMING MOTILITY PROTEIN SWRC"/>
    <property type="match status" value="1"/>
</dbReference>
<keyword evidence="1" id="KW-0472">Membrane</keyword>
<dbReference type="InterPro" id="IPR001036">
    <property type="entry name" value="Acrflvin-R"/>
</dbReference>
<dbReference type="SUPFAM" id="SSF82714">
    <property type="entry name" value="Multidrug efflux transporter AcrB TolC docking domain, DN and DC subdomains"/>
    <property type="match status" value="2"/>
</dbReference>
<feature type="transmembrane region" description="Helical" evidence="1">
    <location>
        <begin position="432"/>
        <end position="452"/>
    </location>
</feature>
<feature type="transmembrane region" description="Helical" evidence="1">
    <location>
        <begin position="464"/>
        <end position="490"/>
    </location>
</feature>
<dbReference type="Pfam" id="PF00873">
    <property type="entry name" value="ACR_tran"/>
    <property type="match status" value="1"/>
</dbReference>
<dbReference type="SUPFAM" id="SSF82866">
    <property type="entry name" value="Multidrug efflux transporter AcrB transmembrane domain"/>
    <property type="match status" value="2"/>
</dbReference>